<dbReference type="Pfam" id="PF04674">
    <property type="entry name" value="Phi_1"/>
    <property type="match status" value="1"/>
</dbReference>
<proteinExistence type="inferred from homology"/>
<dbReference type="Proteomes" id="UP001652623">
    <property type="component" value="Chromosome 9"/>
</dbReference>
<evidence type="ECO:0000256" key="5">
    <source>
        <dbReference type="ARBA" id="ARBA00023591"/>
    </source>
</evidence>
<keyword evidence="3" id="KW-0964">Secreted</keyword>
<keyword evidence="2" id="KW-0052">Apoplast</keyword>
<comment type="similarity">
    <text evidence="5">Belongs to the EXORDIUM family.</text>
</comment>
<accession>A0ABM3IVT9</accession>
<keyword evidence="7" id="KW-1185">Reference proteome</keyword>
<keyword evidence="4 6" id="KW-0732">Signal</keyword>
<evidence type="ECO:0000313" key="7">
    <source>
        <dbReference type="Proteomes" id="UP001652623"/>
    </source>
</evidence>
<dbReference type="GeneID" id="125424087"/>
<name>A0ABM3IVT9_ZIZJJ</name>
<dbReference type="InterPro" id="IPR006766">
    <property type="entry name" value="EXORDIUM-like"/>
</dbReference>
<gene>
    <name evidence="8" type="primary">LOC125424087</name>
</gene>
<evidence type="ECO:0000256" key="2">
    <source>
        <dbReference type="ARBA" id="ARBA00022523"/>
    </source>
</evidence>
<dbReference type="RefSeq" id="XP_048336361.2">
    <property type="nucleotide sequence ID" value="XM_048480404.2"/>
</dbReference>
<comment type="subcellular location">
    <subcellularLocation>
        <location evidence="1">Secreted</location>
        <location evidence="1">Extracellular space</location>
        <location evidence="1">Apoplast</location>
    </subcellularLocation>
</comment>
<dbReference type="PANTHER" id="PTHR31279:SF58">
    <property type="entry name" value="PROTEIN EXORDIUM-LIKE 2"/>
    <property type="match status" value="1"/>
</dbReference>
<reference evidence="8" key="1">
    <citation type="submission" date="2025-08" db="UniProtKB">
        <authorList>
            <consortium name="RefSeq"/>
        </authorList>
    </citation>
    <scope>IDENTIFICATION</scope>
    <source>
        <tissue evidence="8">Seedling</tissue>
    </source>
</reference>
<organism evidence="7 8">
    <name type="scientific">Ziziphus jujuba</name>
    <name type="common">Chinese jujube</name>
    <name type="synonym">Ziziphus sativa</name>
    <dbReference type="NCBI Taxonomy" id="326968"/>
    <lineage>
        <taxon>Eukaryota</taxon>
        <taxon>Viridiplantae</taxon>
        <taxon>Streptophyta</taxon>
        <taxon>Embryophyta</taxon>
        <taxon>Tracheophyta</taxon>
        <taxon>Spermatophyta</taxon>
        <taxon>Magnoliopsida</taxon>
        <taxon>eudicotyledons</taxon>
        <taxon>Gunneridae</taxon>
        <taxon>Pentapetalae</taxon>
        <taxon>rosids</taxon>
        <taxon>fabids</taxon>
        <taxon>Rosales</taxon>
        <taxon>Rhamnaceae</taxon>
        <taxon>Paliureae</taxon>
        <taxon>Ziziphus</taxon>
    </lineage>
</organism>
<dbReference type="PANTHER" id="PTHR31279">
    <property type="entry name" value="PROTEIN EXORDIUM-LIKE 5"/>
    <property type="match status" value="1"/>
</dbReference>
<evidence type="ECO:0000256" key="4">
    <source>
        <dbReference type="ARBA" id="ARBA00022729"/>
    </source>
</evidence>
<sequence>MADMILKRSLLFSLIAIIILALASCSHGLKLNQTQKSQPLSLSPTSAILNYHGGPLLTSSSTINVYLVWYGSFSLNDRTTINDFFNSFDPSKTSFPRQGPPTVSKWWETSRAYKDSAGKTVPTSVRVAKQISDIYSLGKNIKRAQISSFVVNKIEKKVLPLDSNGIYLVLTAKDVIVERFCMGSCGFHDSIVLSTTSKVVVAHVGDPSVQCPGLCAWPYAVPAYGPPGQALVAPNGVGTDGLVINIATILAGSATNPFKNGYYQGDALAPLEAVTACPGIFGAGAYPGFPGNLVVDRISKASFNAFGVNGRKFLLPAMWDPKGLSCKVVA</sequence>
<feature type="signal peptide" evidence="6">
    <location>
        <begin position="1"/>
        <end position="28"/>
    </location>
</feature>
<evidence type="ECO:0000256" key="3">
    <source>
        <dbReference type="ARBA" id="ARBA00022525"/>
    </source>
</evidence>
<protein>
    <submittedName>
        <fullName evidence="8">Protein EXORDIUM-like 2</fullName>
    </submittedName>
</protein>
<evidence type="ECO:0000256" key="1">
    <source>
        <dbReference type="ARBA" id="ARBA00004271"/>
    </source>
</evidence>
<evidence type="ECO:0000313" key="8">
    <source>
        <dbReference type="RefSeq" id="XP_048336361.2"/>
    </source>
</evidence>
<dbReference type="PROSITE" id="PS51257">
    <property type="entry name" value="PROKAR_LIPOPROTEIN"/>
    <property type="match status" value="1"/>
</dbReference>
<evidence type="ECO:0000256" key="6">
    <source>
        <dbReference type="SAM" id="SignalP"/>
    </source>
</evidence>
<feature type="chain" id="PRO_5047276399" evidence="6">
    <location>
        <begin position="29"/>
        <end position="330"/>
    </location>
</feature>